<dbReference type="EMBL" id="JH651384">
    <property type="protein sequence ID" value="EIJ33218.1"/>
    <property type="molecule type" value="Genomic_DNA"/>
</dbReference>
<organism evidence="1 2">
    <name type="scientific">Thiothrix nivea (strain ATCC 35100 / DSM 5205 / JP2)</name>
    <dbReference type="NCBI Taxonomy" id="870187"/>
    <lineage>
        <taxon>Bacteria</taxon>
        <taxon>Pseudomonadati</taxon>
        <taxon>Pseudomonadota</taxon>
        <taxon>Gammaproteobacteria</taxon>
        <taxon>Thiotrichales</taxon>
        <taxon>Thiotrichaceae</taxon>
        <taxon>Thiothrix</taxon>
    </lineage>
</organism>
<protein>
    <submittedName>
        <fullName evidence="1">Uncharacterized protein</fullName>
    </submittedName>
</protein>
<dbReference type="AlphaFoldDB" id="A0A656H9H0"/>
<evidence type="ECO:0000313" key="1">
    <source>
        <dbReference type="EMBL" id="EIJ33218.1"/>
    </source>
</evidence>
<name>A0A656H9H0_THINJ</name>
<gene>
    <name evidence="1" type="ORF">Thini_0580</name>
</gene>
<proteinExistence type="predicted"/>
<evidence type="ECO:0000313" key="2">
    <source>
        <dbReference type="Proteomes" id="UP000005317"/>
    </source>
</evidence>
<dbReference type="Proteomes" id="UP000005317">
    <property type="component" value="Unassembled WGS sequence"/>
</dbReference>
<keyword evidence="2" id="KW-1185">Reference proteome</keyword>
<dbReference type="OrthoDB" id="9904150at2"/>
<reference evidence="2" key="1">
    <citation type="journal article" date="2011" name="Stand. Genomic Sci.">
        <title>Genome sequence of the filamentous, gliding Thiothrix nivea neotype strain (JP2(T)).</title>
        <authorList>
            <person name="Lapidus A."/>
            <person name="Nolan M."/>
            <person name="Lucas S."/>
            <person name="Glavina Del Rio T."/>
            <person name="Tice H."/>
            <person name="Cheng J.F."/>
            <person name="Tapia R."/>
            <person name="Han C."/>
            <person name="Goodwin L."/>
            <person name="Pitluck S."/>
            <person name="Liolios K."/>
            <person name="Pagani I."/>
            <person name="Ivanova N."/>
            <person name="Huntemann M."/>
            <person name="Mavromatis K."/>
            <person name="Mikhailova N."/>
            <person name="Pati A."/>
            <person name="Chen A."/>
            <person name="Palaniappan K."/>
            <person name="Land M."/>
            <person name="Brambilla E.M."/>
            <person name="Rohde M."/>
            <person name="Abt B."/>
            <person name="Verbarg S."/>
            <person name="Goker M."/>
            <person name="Bristow J."/>
            <person name="Eisen J.A."/>
            <person name="Markowitz V."/>
            <person name="Hugenholtz P."/>
            <person name="Kyrpides N.C."/>
            <person name="Klenk H.P."/>
            <person name="Woyke T."/>
        </authorList>
    </citation>
    <scope>NUCLEOTIDE SEQUENCE [LARGE SCALE GENOMIC DNA]</scope>
    <source>
        <strain evidence="2">ATCC 35100 / DSM 5205 / JP2</strain>
    </source>
</reference>
<dbReference type="RefSeq" id="WP_002707172.1">
    <property type="nucleotide sequence ID" value="NZ_JH651384.1"/>
</dbReference>
<accession>A0A656H9H0</accession>
<sequence length="86" mass="10016">MPEPHEQLEQELQTIWRHAANTRKASSQRRVEHILRRSRAELSARDLLKFTSYLLSAFFQLYGAVLNSLFATSCKPDSAPEKYNHE</sequence>